<keyword evidence="3" id="KW-1185">Reference proteome</keyword>
<reference evidence="3" key="2">
    <citation type="submission" date="2015-01" db="EMBL/GenBank/DDBJ databases">
        <title>Evolutionary Origins and Diversification of the Mycorrhizal Mutualists.</title>
        <authorList>
            <consortium name="DOE Joint Genome Institute"/>
            <consortium name="Mycorrhizal Genomics Consortium"/>
            <person name="Kohler A."/>
            <person name="Kuo A."/>
            <person name="Nagy L.G."/>
            <person name="Floudas D."/>
            <person name="Copeland A."/>
            <person name="Barry K.W."/>
            <person name="Cichocki N."/>
            <person name="Veneault-Fourrey C."/>
            <person name="LaButti K."/>
            <person name="Lindquist E.A."/>
            <person name="Lipzen A."/>
            <person name="Lundell T."/>
            <person name="Morin E."/>
            <person name="Murat C."/>
            <person name="Riley R."/>
            <person name="Ohm R."/>
            <person name="Sun H."/>
            <person name="Tunlid A."/>
            <person name="Henrissat B."/>
            <person name="Grigoriev I.V."/>
            <person name="Hibbett D.S."/>
            <person name="Martin F."/>
        </authorList>
    </citation>
    <scope>NUCLEOTIDE SEQUENCE [LARGE SCALE GENOMIC DNA]</scope>
    <source>
        <strain evidence="3">Marx 270</strain>
    </source>
</reference>
<proteinExistence type="predicted"/>
<dbReference type="Proteomes" id="UP000054217">
    <property type="component" value="Unassembled WGS sequence"/>
</dbReference>
<evidence type="ECO:0000256" key="1">
    <source>
        <dbReference type="SAM" id="MobiDB-lite"/>
    </source>
</evidence>
<gene>
    <name evidence="2" type="ORF">M404DRAFT_1009408</name>
</gene>
<accession>A0A0C3NAY0</accession>
<reference evidence="2 3" key="1">
    <citation type="submission" date="2014-04" db="EMBL/GenBank/DDBJ databases">
        <authorList>
            <consortium name="DOE Joint Genome Institute"/>
            <person name="Kuo A."/>
            <person name="Kohler A."/>
            <person name="Costa M.D."/>
            <person name="Nagy L.G."/>
            <person name="Floudas D."/>
            <person name="Copeland A."/>
            <person name="Barry K.W."/>
            <person name="Cichocki N."/>
            <person name="Veneault-Fourrey C."/>
            <person name="LaButti K."/>
            <person name="Lindquist E.A."/>
            <person name="Lipzen A."/>
            <person name="Lundell T."/>
            <person name="Morin E."/>
            <person name="Murat C."/>
            <person name="Sun H."/>
            <person name="Tunlid A."/>
            <person name="Henrissat B."/>
            <person name="Grigoriev I.V."/>
            <person name="Hibbett D.S."/>
            <person name="Martin F."/>
            <person name="Nordberg H.P."/>
            <person name="Cantor M.N."/>
            <person name="Hua S.X."/>
        </authorList>
    </citation>
    <scope>NUCLEOTIDE SEQUENCE [LARGE SCALE GENOMIC DNA]</scope>
    <source>
        <strain evidence="2 3">Marx 270</strain>
    </source>
</reference>
<protein>
    <submittedName>
        <fullName evidence="2">Uncharacterized protein</fullName>
    </submittedName>
</protein>
<evidence type="ECO:0000313" key="2">
    <source>
        <dbReference type="EMBL" id="KIN92728.1"/>
    </source>
</evidence>
<sequence length="59" mass="6536">MGDMRARSASTSTGYGSPPSHGSSSSPVLCDSGGNYESPVRVTGWGWFLRVWAWRWVWE</sequence>
<dbReference type="AlphaFoldDB" id="A0A0C3NAY0"/>
<feature type="compositionally biased region" description="Low complexity" evidence="1">
    <location>
        <begin position="8"/>
        <end position="27"/>
    </location>
</feature>
<dbReference type="EMBL" id="KN832440">
    <property type="protein sequence ID" value="KIN92728.1"/>
    <property type="molecule type" value="Genomic_DNA"/>
</dbReference>
<evidence type="ECO:0000313" key="3">
    <source>
        <dbReference type="Proteomes" id="UP000054217"/>
    </source>
</evidence>
<dbReference type="InParanoid" id="A0A0C3NAY0"/>
<dbReference type="HOGENOM" id="CLU_2961827_0_0_1"/>
<organism evidence="2 3">
    <name type="scientific">Pisolithus tinctorius Marx 270</name>
    <dbReference type="NCBI Taxonomy" id="870435"/>
    <lineage>
        <taxon>Eukaryota</taxon>
        <taxon>Fungi</taxon>
        <taxon>Dikarya</taxon>
        <taxon>Basidiomycota</taxon>
        <taxon>Agaricomycotina</taxon>
        <taxon>Agaricomycetes</taxon>
        <taxon>Agaricomycetidae</taxon>
        <taxon>Boletales</taxon>
        <taxon>Sclerodermatineae</taxon>
        <taxon>Pisolithaceae</taxon>
        <taxon>Pisolithus</taxon>
    </lineage>
</organism>
<name>A0A0C3NAY0_PISTI</name>
<feature type="region of interest" description="Disordered" evidence="1">
    <location>
        <begin position="1"/>
        <end position="28"/>
    </location>
</feature>